<feature type="compositionally biased region" description="Polar residues" evidence="3">
    <location>
        <begin position="414"/>
        <end position="428"/>
    </location>
</feature>
<evidence type="ECO:0000256" key="1">
    <source>
        <dbReference type="ARBA" id="ARBA00022741"/>
    </source>
</evidence>
<sequence length="437" mass="49906">MYFDNENHQGIELDEFQDKRNVENGTCKSCKRFNTAKAWCQSCDPKKLIQEFKGTGNEALNEFFKDLWLSTDCYTGVIEWIPFEDFNDMQEIGKGGFSTVYSAILSNGLREIKADENGKYVIQSRGLPKKLALKNLTNSQNLSDDFLKEIKSHLKCSNLELFGITQNPRTKDYVMVTKFADEGDLRSYIVLNFKQLKWADKLFLLYNIANNLQKIHREGYIHRDLHSGNILQTKGFLDYALSYIADLGLSQPSGRTPEDDSVYGVLPYVATEVLNGHPYTSASDIYSFGVLMTEITTGIVPFKDILHDFKLAYKICKGLRPKFAKGTPECYIQLANQCMDADPSNRPTAEDIKEKVYYWHKILKFGANNEEENMRKELFETADQIAQTLSTTSKKHPQAVFSSRSFKYSNLPKSVNSSNSYEYHNSDMQDIEISDGT</sequence>
<dbReference type="EMBL" id="QKWP01002945">
    <property type="protein sequence ID" value="RIB01774.1"/>
    <property type="molecule type" value="Genomic_DNA"/>
</dbReference>
<dbReference type="PANTHER" id="PTHR44329">
    <property type="entry name" value="SERINE/THREONINE-PROTEIN KINASE TNNI3K-RELATED"/>
    <property type="match status" value="1"/>
</dbReference>
<comment type="caution">
    <text evidence="5">The sequence shown here is derived from an EMBL/GenBank/DDBJ whole genome shotgun (WGS) entry which is preliminary data.</text>
</comment>
<dbReference type="InterPro" id="IPR011009">
    <property type="entry name" value="Kinase-like_dom_sf"/>
</dbReference>
<dbReference type="PANTHER" id="PTHR44329:SF298">
    <property type="entry name" value="MIXED LINEAGE KINASE DOMAIN-LIKE PROTEIN"/>
    <property type="match status" value="1"/>
</dbReference>
<evidence type="ECO:0000313" key="6">
    <source>
        <dbReference type="Proteomes" id="UP000266673"/>
    </source>
</evidence>
<dbReference type="InterPro" id="IPR001245">
    <property type="entry name" value="Ser-Thr/Tyr_kinase_cat_dom"/>
</dbReference>
<dbReference type="SUPFAM" id="SSF56112">
    <property type="entry name" value="Protein kinase-like (PK-like)"/>
    <property type="match status" value="1"/>
</dbReference>
<dbReference type="GO" id="GO:0004672">
    <property type="term" value="F:protein kinase activity"/>
    <property type="evidence" value="ECO:0007669"/>
    <property type="project" value="InterPro"/>
</dbReference>
<accession>A0A397TVD3</accession>
<dbReference type="GO" id="GO:0005524">
    <property type="term" value="F:ATP binding"/>
    <property type="evidence" value="ECO:0007669"/>
    <property type="project" value="UniProtKB-KW"/>
</dbReference>
<keyword evidence="6" id="KW-1185">Reference proteome</keyword>
<keyword evidence="1" id="KW-0547">Nucleotide-binding</keyword>
<gene>
    <name evidence="5" type="ORF">C2G38_2229713</name>
</gene>
<dbReference type="Pfam" id="PF07714">
    <property type="entry name" value="PK_Tyr_Ser-Thr"/>
    <property type="match status" value="1"/>
</dbReference>
<dbReference type="OrthoDB" id="2353559at2759"/>
<feature type="region of interest" description="Disordered" evidence="3">
    <location>
        <begin position="414"/>
        <end position="437"/>
    </location>
</feature>
<organism evidence="5 6">
    <name type="scientific">Gigaspora rosea</name>
    <dbReference type="NCBI Taxonomy" id="44941"/>
    <lineage>
        <taxon>Eukaryota</taxon>
        <taxon>Fungi</taxon>
        <taxon>Fungi incertae sedis</taxon>
        <taxon>Mucoromycota</taxon>
        <taxon>Glomeromycotina</taxon>
        <taxon>Glomeromycetes</taxon>
        <taxon>Diversisporales</taxon>
        <taxon>Gigasporaceae</taxon>
        <taxon>Gigaspora</taxon>
    </lineage>
</organism>
<evidence type="ECO:0000256" key="3">
    <source>
        <dbReference type="SAM" id="MobiDB-lite"/>
    </source>
</evidence>
<evidence type="ECO:0000259" key="4">
    <source>
        <dbReference type="PROSITE" id="PS50011"/>
    </source>
</evidence>
<dbReference type="InterPro" id="IPR000719">
    <property type="entry name" value="Prot_kinase_dom"/>
</dbReference>
<dbReference type="InterPro" id="IPR051681">
    <property type="entry name" value="Ser/Thr_Kinases-Pseudokinases"/>
</dbReference>
<dbReference type="Proteomes" id="UP000266673">
    <property type="component" value="Unassembled WGS sequence"/>
</dbReference>
<dbReference type="PROSITE" id="PS50011">
    <property type="entry name" value="PROTEIN_KINASE_DOM"/>
    <property type="match status" value="1"/>
</dbReference>
<proteinExistence type="predicted"/>
<keyword evidence="5" id="KW-0808">Transferase</keyword>
<evidence type="ECO:0000256" key="2">
    <source>
        <dbReference type="ARBA" id="ARBA00022840"/>
    </source>
</evidence>
<dbReference type="GO" id="GO:0097527">
    <property type="term" value="P:necroptotic signaling pathway"/>
    <property type="evidence" value="ECO:0007669"/>
    <property type="project" value="TreeGrafter"/>
</dbReference>
<dbReference type="Gene3D" id="1.10.510.10">
    <property type="entry name" value="Transferase(Phosphotransferase) domain 1"/>
    <property type="match status" value="1"/>
</dbReference>
<evidence type="ECO:0000313" key="5">
    <source>
        <dbReference type="EMBL" id="RIB01774.1"/>
    </source>
</evidence>
<keyword evidence="2" id="KW-0067">ATP-binding</keyword>
<dbReference type="AlphaFoldDB" id="A0A397TVD3"/>
<feature type="domain" description="Protein kinase" evidence="4">
    <location>
        <begin position="86"/>
        <end position="363"/>
    </location>
</feature>
<dbReference type="STRING" id="44941.A0A397TVD3"/>
<protein>
    <submittedName>
        <fullName evidence="5">Kinase-like domain-containing protein</fullName>
    </submittedName>
</protein>
<reference evidence="5 6" key="1">
    <citation type="submission" date="2018-06" db="EMBL/GenBank/DDBJ databases">
        <title>Comparative genomics reveals the genomic features of Rhizophagus irregularis, R. cerebriforme, R. diaphanum and Gigaspora rosea, and their symbiotic lifestyle signature.</title>
        <authorList>
            <person name="Morin E."/>
            <person name="San Clemente H."/>
            <person name="Chen E.C.H."/>
            <person name="De La Providencia I."/>
            <person name="Hainaut M."/>
            <person name="Kuo A."/>
            <person name="Kohler A."/>
            <person name="Murat C."/>
            <person name="Tang N."/>
            <person name="Roy S."/>
            <person name="Loubradou J."/>
            <person name="Henrissat B."/>
            <person name="Grigoriev I.V."/>
            <person name="Corradi N."/>
            <person name="Roux C."/>
            <person name="Martin F.M."/>
        </authorList>
    </citation>
    <scope>NUCLEOTIDE SEQUENCE [LARGE SCALE GENOMIC DNA]</scope>
    <source>
        <strain evidence="5 6">DAOM 194757</strain>
    </source>
</reference>
<keyword evidence="5" id="KW-0418">Kinase</keyword>
<name>A0A397TVD3_9GLOM</name>